<dbReference type="PANTHER" id="PTHR36142:SF2">
    <property type="entry name" value="METALLO-HYDROLASE_OXIDOREDUCTASE SUPERFAMILY PROTEIN"/>
    <property type="match status" value="1"/>
</dbReference>
<proteinExistence type="predicted"/>
<feature type="compositionally biased region" description="Basic and acidic residues" evidence="1">
    <location>
        <begin position="9"/>
        <end position="19"/>
    </location>
</feature>
<comment type="caution">
    <text evidence="2">The sequence shown here is derived from an EMBL/GenBank/DDBJ whole genome shotgun (WGS) entry which is preliminary data.</text>
</comment>
<dbReference type="EMBL" id="JAATIP010000115">
    <property type="protein sequence ID" value="KAF4370837.1"/>
    <property type="molecule type" value="Genomic_DNA"/>
</dbReference>
<organism evidence="2 3">
    <name type="scientific">Cannabis sativa</name>
    <name type="common">Hemp</name>
    <name type="synonym">Marijuana</name>
    <dbReference type="NCBI Taxonomy" id="3483"/>
    <lineage>
        <taxon>Eukaryota</taxon>
        <taxon>Viridiplantae</taxon>
        <taxon>Streptophyta</taxon>
        <taxon>Embryophyta</taxon>
        <taxon>Tracheophyta</taxon>
        <taxon>Spermatophyta</taxon>
        <taxon>Magnoliopsida</taxon>
        <taxon>eudicotyledons</taxon>
        <taxon>Gunneridae</taxon>
        <taxon>Pentapetalae</taxon>
        <taxon>rosids</taxon>
        <taxon>fabids</taxon>
        <taxon>Rosales</taxon>
        <taxon>Cannabaceae</taxon>
        <taxon>Cannabis</taxon>
    </lineage>
</organism>
<accession>A0A7J6FJM8</accession>
<name>A0A7J6FJM8_CANSA</name>
<dbReference type="AlphaFoldDB" id="A0A7J6FJM8"/>
<sequence>MKSSMSSESRTEVGEERFLDSSLDSYPDTDAEALLVISSSAEFSFAQGVTKLVKASGPRSLMAALSYTMAASSAVSFSRGNCFLLMSRSSIILLQYPKMQHQKAPPLVNSYHKVHHKKLSDLPEIDCMLITQSLDDHCHLKTLNLLSAKYPNLRIRTLYVMLSIFEYIVISENKFLSPKSTKAQHEGMPLWPFT</sequence>
<evidence type="ECO:0000313" key="3">
    <source>
        <dbReference type="Proteomes" id="UP000525078"/>
    </source>
</evidence>
<evidence type="ECO:0000313" key="2">
    <source>
        <dbReference type="EMBL" id="KAF4370837.1"/>
    </source>
</evidence>
<dbReference type="Proteomes" id="UP000525078">
    <property type="component" value="Unassembled WGS sequence"/>
</dbReference>
<evidence type="ECO:0000256" key="1">
    <source>
        <dbReference type="SAM" id="MobiDB-lite"/>
    </source>
</evidence>
<reference evidence="2 3" key="1">
    <citation type="journal article" date="2020" name="bioRxiv">
        <title>Sequence and annotation of 42 cannabis genomes reveals extensive copy number variation in cannabinoid synthesis and pathogen resistance genes.</title>
        <authorList>
            <person name="Mckernan K.J."/>
            <person name="Helbert Y."/>
            <person name="Kane L.T."/>
            <person name="Ebling H."/>
            <person name="Zhang L."/>
            <person name="Liu B."/>
            <person name="Eaton Z."/>
            <person name="Mclaughlin S."/>
            <person name="Kingan S."/>
            <person name="Baybayan P."/>
            <person name="Concepcion G."/>
            <person name="Jordan M."/>
            <person name="Riva A."/>
            <person name="Barbazuk W."/>
            <person name="Harkins T."/>
        </authorList>
    </citation>
    <scope>NUCLEOTIDE SEQUENCE [LARGE SCALE GENOMIC DNA]</scope>
    <source>
        <strain evidence="3">cv. Jamaican Lion 4</strain>
        <tissue evidence="2">Leaf</tissue>
    </source>
</reference>
<protein>
    <submittedName>
        <fullName evidence="2">Uncharacterized protein</fullName>
    </submittedName>
</protein>
<gene>
    <name evidence="2" type="ORF">F8388_011820</name>
</gene>
<feature type="region of interest" description="Disordered" evidence="1">
    <location>
        <begin position="1"/>
        <end position="24"/>
    </location>
</feature>
<dbReference type="PANTHER" id="PTHR36142">
    <property type="entry name" value="METALLO-HYDROLASE/OXIDOREDUCTASE SUPERFAMILY PROTEIN"/>
    <property type="match status" value="1"/>
</dbReference>